<gene>
    <name evidence="1" type="ORF">IR213_13975</name>
</gene>
<proteinExistence type="predicted"/>
<dbReference type="InterPro" id="IPR023846">
    <property type="entry name" value="CHP04042_MSMEG0570"/>
</dbReference>
<dbReference type="RefSeq" id="WP_194312922.1">
    <property type="nucleotide sequence ID" value="NZ_JADHEC010000039.1"/>
</dbReference>
<dbReference type="AlphaFoldDB" id="A0A930UAH9"/>
<organism evidence="1 2">
    <name type="scientific">Flavobacterium soyangense</name>
    <dbReference type="NCBI Taxonomy" id="2023265"/>
    <lineage>
        <taxon>Bacteria</taxon>
        <taxon>Pseudomonadati</taxon>
        <taxon>Bacteroidota</taxon>
        <taxon>Flavobacteriia</taxon>
        <taxon>Flavobacteriales</taxon>
        <taxon>Flavobacteriaceae</taxon>
        <taxon>Flavobacterium</taxon>
    </lineage>
</organism>
<dbReference type="NCBIfam" id="TIGR04042">
    <property type="entry name" value="MSMEG_0570_fam"/>
    <property type="match status" value="1"/>
</dbReference>
<accession>A0A930UAH9</accession>
<keyword evidence="2" id="KW-1185">Reference proteome</keyword>
<protein>
    <submittedName>
        <fullName evidence="1">MSMEG_0570 family nitrogen starvation response protein</fullName>
    </submittedName>
</protein>
<evidence type="ECO:0000313" key="1">
    <source>
        <dbReference type="EMBL" id="MBF2709686.1"/>
    </source>
</evidence>
<reference evidence="1" key="1">
    <citation type="submission" date="2020-11" db="EMBL/GenBank/DDBJ databases">
        <title>Genome of Flavobacterium soyangense.</title>
        <authorList>
            <person name="Liu Q."/>
            <person name="Xin Y.-H."/>
        </authorList>
    </citation>
    <scope>NUCLEOTIDE SEQUENCE</scope>
    <source>
        <strain evidence="1">CGMCC 1.13493</strain>
    </source>
</reference>
<dbReference type="EMBL" id="JADHEC010000039">
    <property type="protein sequence ID" value="MBF2709686.1"/>
    <property type="molecule type" value="Genomic_DNA"/>
</dbReference>
<dbReference type="Proteomes" id="UP000646211">
    <property type="component" value="Unassembled WGS sequence"/>
</dbReference>
<sequence length="92" mass="10658">MPITYVHIEWPDNQKDHVYSPSSVIEDYFKAGESLTIDTFLERCNNSLNEASERVRKKFGYACTSAEAESYRIKLKCEDYDVSKNVKIISIK</sequence>
<evidence type="ECO:0000313" key="2">
    <source>
        <dbReference type="Proteomes" id="UP000646211"/>
    </source>
</evidence>
<comment type="caution">
    <text evidence="1">The sequence shown here is derived from an EMBL/GenBank/DDBJ whole genome shotgun (WGS) entry which is preliminary data.</text>
</comment>
<name>A0A930UAH9_9FLAO</name>